<evidence type="ECO:0000256" key="5">
    <source>
        <dbReference type="ARBA" id="ARBA00023027"/>
    </source>
</evidence>
<feature type="binding site" evidence="13">
    <location>
        <position position="10"/>
    </location>
    <ligand>
        <name>NADPH</name>
        <dbReference type="ChEBI" id="CHEBI:57783"/>
    </ligand>
</feature>
<evidence type="ECO:0000256" key="13">
    <source>
        <dbReference type="HAMAP-Rule" id="MF_00394"/>
    </source>
</evidence>
<dbReference type="FunFam" id="1.10.1040.10:FF:000001">
    <property type="entry name" value="Glycerol-3-phosphate dehydrogenase [NAD(P)+]"/>
    <property type="match status" value="1"/>
</dbReference>
<feature type="binding site" evidence="13">
    <location>
        <position position="254"/>
    </location>
    <ligand>
        <name>sn-glycerol 3-phosphate</name>
        <dbReference type="ChEBI" id="CHEBI:57597"/>
    </ligand>
</feature>
<comment type="function">
    <text evidence="13">Catalyzes the reduction of the glycolytic intermediate dihydroxyacetone phosphate (DHAP) to sn-glycerol 3-phosphate (G3P), the key precursor for phospholipid synthesis.</text>
</comment>
<feature type="active site" description="Proton acceptor" evidence="13 14">
    <location>
        <position position="189"/>
    </location>
</feature>
<keyword evidence="4 13" id="KW-0560">Oxidoreductase</keyword>
<feature type="binding site" evidence="13">
    <location>
        <position position="253"/>
    </location>
    <ligand>
        <name>sn-glycerol 3-phosphate</name>
        <dbReference type="ChEBI" id="CHEBI:57597"/>
    </ligand>
</feature>
<feature type="binding site" evidence="13">
    <location>
        <position position="252"/>
    </location>
    <ligand>
        <name>sn-glycerol 3-phosphate</name>
        <dbReference type="ChEBI" id="CHEBI:57597"/>
    </ligand>
</feature>
<comment type="caution">
    <text evidence="13">Lacks conserved residue(s) required for the propagation of feature annotation.</text>
</comment>
<dbReference type="GO" id="GO:0046167">
    <property type="term" value="P:glycerol-3-phosphate biosynthetic process"/>
    <property type="evidence" value="ECO:0007669"/>
    <property type="project" value="UniProtKB-UniRule"/>
</dbReference>
<dbReference type="Pfam" id="PF01210">
    <property type="entry name" value="NAD_Gly3P_dh_N"/>
    <property type="match status" value="1"/>
</dbReference>
<dbReference type="PIRSF" id="PIRSF000114">
    <property type="entry name" value="Glycerol-3-P_dh"/>
    <property type="match status" value="1"/>
</dbReference>
<feature type="binding site" evidence="16">
    <location>
        <position position="82"/>
    </location>
    <ligand>
        <name>NAD(+)</name>
        <dbReference type="ChEBI" id="CHEBI:57540"/>
    </ligand>
</feature>
<feature type="binding site" evidence="13">
    <location>
        <position position="138"/>
    </location>
    <ligand>
        <name>NADPH</name>
        <dbReference type="ChEBI" id="CHEBI:57783"/>
    </ligand>
</feature>
<evidence type="ECO:0000256" key="6">
    <source>
        <dbReference type="ARBA" id="ARBA00023098"/>
    </source>
</evidence>
<dbReference type="Gene3D" id="1.10.1040.10">
    <property type="entry name" value="N-(1-d-carboxylethyl)-l-norvaline Dehydrogenase, domain 2"/>
    <property type="match status" value="1"/>
</dbReference>
<feature type="binding site" evidence="16">
    <location>
        <position position="138"/>
    </location>
    <ligand>
        <name>NAD(+)</name>
        <dbReference type="ChEBI" id="CHEBI:57540"/>
    </ligand>
</feature>
<dbReference type="GO" id="GO:0005829">
    <property type="term" value="C:cytosol"/>
    <property type="evidence" value="ECO:0007669"/>
    <property type="project" value="TreeGrafter"/>
</dbReference>
<evidence type="ECO:0000256" key="9">
    <source>
        <dbReference type="ARBA" id="ARBA00052716"/>
    </source>
</evidence>
<name>A0A921LQS2_9ACTN</name>
<evidence type="ECO:0000256" key="16">
    <source>
        <dbReference type="PIRSR" id="PIRSR000114-3"/>
    </source>
</evidence>
<dbReference type="GO" id="GO:0047952">
    <property type="term" value="F:glycerol-3-phosphate dehydrogenase [NAD(P)+] activity"/>
    <property type="evidence" value="ECO:0007669"/>
    <property type="project" value="UniProtKB-UniRule"/>
</dbReference>
<keyword evidence="2 13" id="KW-0444">Lipid biosynthesis</keyword>
<dbReference type="EMBL" id="DYVF01000047">
    <property type="protein sequence ID" value="HJG31271.1"/>
    <property type="molecule type" value="Genomic_DNA"/>
</dbReference>
<dbReference type="GO" id="GO:0006650">
    <property type="term" value="P:glycerophospholipid metabolic process"/>
    <property type="evidence" value="ECO:0007669"/>
    <property type="project" value="UniProtKB-UniRule"/>
</dbReference>
<dbReference type="InterPro" id="IPR006168">
    <property type="entry name" value="G3P_DH_NAD-dep"/>
</dbReference>
<dbReference type="PANTHER" id="PTHR11728">
    <property type="entry name" value="GLYCEROL-3-PHOSPHATE DEHYDROGENASE"/>
    <property type="match status" value="1"/>
</dbReference>
<dbReference type="NCBIfam" id="NF000940">
    <property type="entry name" value="PRK00094.1-2"/>
    <property type="match status" value="1"/>
</dbReference>
<evidence type="ECO:0000256" key="15">
    <source>
        <dbReference type="PIRSR" id="PIRSR000114-2"/>
    </source>
</evidence>
<dbReference type="HAMAP" id="MF_00394">
    <property type="entry name" value="NAD_Glyc3P_dehydrog"/>
    <property type="match status" value="1"/>
</dbReference>
<feature type="binding site" evidence="15">
    <location>
        <position position="105"/>
    </location>
    <ligand>
        <name>substrate</name>
    </ligand>
</feature>
<feature type="binding site" evidence="13">
    <location>
        <position position="253"/>
    </location>
    <ligand>
        <name>NADPH</name>
        <dbReference type="ChEBI" id="CHEBI:57783"/>
    </ligand>
</feature>
<keyword evidence="3 13" id="KW-0521">NADP</keyword>
<evidence type="ECO:0000313" key="20">
    <source>
        <dbReference type="EMBL" id="HJG31271.1"/>
    </source>
</evidence>
<keyword evidence="13" id="KW-0963">Cytoplasm</keyword>
<dbReference type="InterPro" id="IPR011128">
    <property type="entry name" value="G3P_DH_NAD-dep_N"/>
</dbReference>
<evidence type="ECO:0000313" key="21">
    <source>
        <dbReference type="Proteomes" id="UP000746751"/>
    </source>
</evidence>
<feature type="binding site" evidence="16">
    <location>
        <position position="253"/>
    </location>
    <ligand>
        <name>NAD(+)</name>
        <dbReference type="ChEBI" id="CHEBI:57540"/>
    </ligand>
</feature>
<gene>
    <name evidence="13" type="primary">gpsA</name>
    <name evidence="20" type="ORF">K8U80_07735</name>
</gene>
<evidence type="ECO:0000256" key="3">
    <source>
        <dbReference type="ARBA" id="ARBA00022857"/>
    </source>
</evidence>
<evidence type="ECO:0000259" key="18">
    <source>
        <dbReference type="Pfam" id="PF01210"/>
    </source>
</evidence>
<evidence type="ECO:0000256" key="1">
    <source>
        <dbReference type="ARBA" id="ARBA00011009"/>
    </source>
</evidence>
<dbReference type="InterPro" id="IPR006109">
    <property type="entry name" value="G3P_DH_NAD-dep_C"/>
</dbReference>
<dbReference type="GO" id="GO:0046168">
    <property type="term" value="P:glycerol-3-phosphate catabolic process"/>
    <property type="evidence" value="ECO:0007669"/>
    <property type="project" value="InterPro"/>
</dbReference>
<dbReference type="FunFam" id="3.40.50.720:FF:000019">
    <property type="entry name" value="Glycerol-3-phosphate dehydrogenase [NAD(P)+]"/>
    <property type="match status" value="1"/>
</dbReference>
<feature type="binding site" evidence="13">
    <location>
        <position position="105"/>
    </location>
    <ligand>
        <name>sn-glycerol 3-phosphate</name>
        <dbReference type="ChEBI" id="CHEBI:57597"/>
    </ligand>
</feature>
<dbReference type="Gene3D" id="3.40.50.720">
    <property type="entry name" value="NAD(P)-binding Rossmann-like Domain"/>
    <property type="match status" value="1"/>
</dbReference>
<feature type="domain" description="Glycerol-3-phosphate dehydrogenase NAD-dependent C-terminal" evidence="19">
    <location>
        <begin position="178"/>
        <end position="317"/>
    </location>
</feature>
<dbReference type="SUPFAM" id="SSF48179">
    <property type="entry name" value="6-phosphogluconate dehydrogenase C-terminal domain-like"/>
    <property type="match status" value="1"/>
</dbReference>
<keyword evidence="13" id="KW-0547">Nucleotide-binding</keyword>
<accession>A0A921LQS2</accession>
<feature type="binding site" evidence="13">
    <location>
        <position position="279"/>
    </location>
    <ligand>
        <name>NADPH</name>
        <dbReference type="ChEBI" id="CHEBI:57783"/>
    </ligand>
</feature>
<feature type="binding site" evidence="13">
    <location>
        <position position="134"/>
    </location>
    <ligand>
        <name>sn-glycerol 3-phosphate</name>
        <dbReference type="ChEBI" id="CHEBI:57597"/>
    </ligand>
</feature>
<keyword evidence="5 13" id="KW-0520">NAD</keyword>
<comment type="pathway">
    <text evidence="13">Membrane lipid metabolism; glycerophospholipid metabolism.</text>
</comment>
<feature type="binding site" evidence="13">
    <location>
        <position position="277"/>
    </location>
    <ligand>
        <name>NADPH</name>
        <dbReference type="ChEBI" id="CHEBI:57783"/>
    </ligand>
</feature>
<dbReference type="PRINTS" id="PR00077">
    <property type="entry name" value="GPDHDRGNASE"/>
</dbReference>
<sequence length="335" mass="35419">MKITVIGSGSWGTAIAGQAAAHVDEVCVWSFGGEAVEGINGHHRNNIYLTDYVLPDNVWATASYEEAIGGADGIILAVPSAFLRSVLEGAAPFIKPETPVLTLTKGIEDGTGYLMSELVADCIGAPERIGVLAGPNHAEEVCRGCLSAAVIAAEDPAVAEFFKTVLLSDHFRIYVGSDLIGVEMCSAVKNVIAIVCGYLAGMGYGDNTLALVMTRGIAEISRLVHARGGSPITCMGLAGMGDLVVTCTSHHSRNRTFGESLAHGGTLEEYQKRTHMVVEGAAAAKSVAQLARNIGVDAPITFALEKVLWQGVSKETVFNELIERFPTEEFYGMDD</sequence>
<dbReference type="GO" id="GO:0005975">
    <property type="term" value="P:carbohydrate metabolic process"/>
    <property type="evidence" value="ECO:0007669"/>
    <property type="project" value="InterPro"/>
</dbReference>
<evidence type="ECO:0000256" key="4">
    <source>
        <dbReference type="ARBA" id="ARBA00023002"/>
    </source>
</evidence>
<feature type="binding site" evidence="13">
    <location>
        <position position="105"/>
    </location>
    <ligand>
        <name>NADPH</name>
        <dbReference type="ChEBI" id="CHEBI:57783"/>
    </ligand>
</feature>
<evidence type="ECO:0000256" key="2">
    <source>
        <dbReference type="ARBA" id="ARBA00022516"/>
    </source>
</evidence>
<reference evidence="20" key="2">
    <citation type="submission" date="2021-09" db="EMBL/GenBank/DDBJ databases">
        <authorList>
            <person name="Gilroy R."/>
        </authorList>
    </citation>
    <scope>NUCLEOTIDE SEQUENCE</scope>
    <source>
        <strain evidence="20">ChiGjej2B2-7701</strain>
    </source>
</reference>
<dbReference type="NCBIfam" id="NF000942">
    <property type="entry name" value="PRK00094.1-4"/>
    <property type="match status" value="1"/>
</dbReference>
<organism evidence="20 21">
    <name type="scientific">Collinsella ihumii</name>
    <dbReference type="NCBI Taxonomy" id="1720204"/>
    <lineage>
        <taxon>Bacteria</taxon>
        <taxon>Bacillati</taxon>
        <taxon>Actinomycetota</taxon>
        <taxon>Coriobacteriia</taxon>
        <taxon>Coriobacteriales</taxon>
        <taxon>Coriobacteriaceae</taxon>
        <taxon>Collinsella</taxon>
    </lineage>
</organism>
<evidence type="ECO:0000256" key="7">
    <source>
        <dbReference type="ARBA" id="ARBA00023209"/>
    </source>
</evidence>
<dbReference type="PANTHER" id="PTHR11728:SF1">
    <property type="entry name" value="GLYCEROL-3-PHOSPHATE DEHYDROGENASE [NAD(+)] 2, CHLOROPLASTIC"/>
    <property type="match status" value="1"/>
</dbReference>
<dbReference type="InterPro" id="IPR013328">
    <property type="entry name" value="6PGD_dom2"/>
</dbReference>
<keyword evidence="8 13" id="KW-1208">Phospholipid metabolism</keyword>
<dbReference type="Proteomes" id="UP000746751">
    <property type="component" value="Unassembled WGS sequence"/>
</dbReference>
<comment type="similarity">
    <text evidence="1 13 17">Belongs to the NAD-dependent glycerol-3-phosphate dehydrogenase family.</text>
</comment>
<evidence type="ECO:0000256" key="11">
    <source>
        <dbReference type="ARBA" id="ARBA00069372"/>
    </source>
</evidence>
<feature type="binding site" evidence="16">
    <location>
        <position position="31"/>
    </location>
    <ligand>
        <name>NAD(+)</name>
        <dbReference type="ChEBI" id="CHEBI:57540"/>
    </ligand>
</feature>
<feature type="binding site" evidence="13">
    <location>
        <position position="11"/>
    </location>
    <ligand>
        <name>NADPH</name>
        <dbReference type="ChEBI" id="CHEBI:57783"/>
    </ligand>
</feature>
<evidence type="ECO:0000256" key="10">
    <source>
        <dbReference type="ARBA" id="ARBA00066687"/>
    </source>
</evidence>
<comment type="catalytic activity">
    <reaction evidence="13">
        <text>sn-glycerol 3-phosphate + NAD(+) = dihydroxyacetone phosphate + NADH + H(+)</text>
        <dbReference type="Rhea" id="RHEA:11092"/>
        <dbReference type="ChEBI" id="CHEBI:15378"/>
        <dbReference type="ChEBI" id="CHEBI:57540"/>
        <dbReference type="ChEBI" id="CHEBI:57597"/>
        <dbReference type="ChEBI" id="CHEBI:57642"/>
        <dbReference type="ChEBI" id="CHEBI:57945"/>
        <dbReference type="EC" id="1.1.1.94"/>
    </reaction>
</comment>
<feature type="domain" description="Glycerol-3-phosphate dehydrogenase NAD-dependent N-terminal" evidence="18">
    <location>
        <begin position="2"/>
        <end position="158"/>
    </location>
</feature>
<feature type="binding site" evidence="13">
    <location>
        <position position="242"/>
    </location>
    <ligand>
        <name>sn-glycerol 3-phosphate</name>
        <dbReference type="ChEBI" id="CHEBI:57597"/>
    </ligand>
</feature>
<comment type="catalytic activity">
    <reaction evidence="9">
        <text>sn-glycerol 3-phosphate + NADP(+) = dihydroxyacetone phosphate + NADPH + H(+)</text>
        <dbReference type="Rhea" id="RHEA:11096"/>
        <dbReference type="ChEBI" id="CHEBI:15378"/>
        <dbReference type="ChEBI" id="CHEBI:57597"/>
        <dbReference type="ChEBI" id="CHEBI:57642"/>
        <dbReference type="ChEBI" id="CHEBI:57783"/>
        <dbReference type="ChEBI" id="CHEBI:58349"/>
        <dbReference type="EC" id="1.1.1.94"/>
    </reaction>
    <physiologicalReaction direction="right-to-left" evidence="9">
        <dbReference type="Rhea" id="RHEA:11098"/>
    </physiologicalReaction>
</comment>
<keyword evidence="7 13" id="KW-0594">Phospholipid biosynthesis</keyword>
<comment type="subcellular location">
    <subcellularLocation>
        <location evidence="13">Cytoplasm</location>
    </subcellularLocation>
</comment>
<feature type="binding site" evidence="15">
    <location>
        <begin position="253"/>
        <end position="254"/>
    </location>
    <ligand>
        <name>substrate</name>
    </ligand>
</feature>
<protein>
    <recommendedName>
        <fullName evidence="11 13">Glycerol-3-phosphate dehydrogenase [NAD(P)+]</fullName>
        <ecNumber evidence="10 13">1.1.1.94</ecNumber>
    </recommendedName>
    <alternativeName>
        <fullName evidence="13">NAD(P)(+)-dependent glycerol-3-phosphate dehydrogenase</fullName>
    </alternativeName>
    <alternativeName>
        <fullName evidence="12 13">NAD(P)H-dependent dihydroxyacetone-phosphate reductase</fullName>
    </alternativeName>
</protein>
<dbReference type="EC" id="1.1.1.94" evidence="10 13"/>
<dbReference type="InterPro" id="IPR036291">
    <property type="entry name" value="NAD(P)-bd_dom_sf"/>
</dbReference>
<dbReference type="AlphaFoldDB" id="A0A921LQS2"/>
<feature type="binding site" evidence="13">
    <location>
        <position position="189"/>
    </location>
    <ligand>
        <name>sn-glycerol 3-phosphate</name>
        <dbReference type="ChEBI" id="CHEBI:57597"/>
    </ligand>
</feature>
<feature type="binding site" evidence="16">
    <location>
        <begin position="7"/>
        <end position="12"/>
    </location>
    <ligand>
        <name>NAD(+)</name>
        <dbReference type="ChEBI" id="CHEBI:57540"/>
    </ligand>
</feature>
<evidence type="ECO:0000256" key="12">
    <source>
        <dbReference type="ARBA" id="ARBA00080511"/>
    </source>
</evidence>
<keyword evidence="6 13" id="KW-0443">Lipid metabolism</keyword>
<dbReference type="Pfam" id="PF07479">
    <property type="entry name" value="NAD_Gly3P_dh_C"/>
    <property type="match status" value="1"/>
</dbReference>
<dbReference type="SUPFAM" id="SSF51735">
    <property type="entry name" value="NAD(P)-binding Rossmann-fold domains"/>
    <property type="match status" value="1"/>
</dbReference>
<feature type="binding site" evidence="13">
    <location>
        <position position="48"/>
    </location>
    <ligand>
        <name>NADPH</name>
        <dbReference type="ChEBI" id="CHEBI:57783"/>
    </ligand>
</feature>
<evidence type="ECO:0000259" key="19">
    <source>
        <dbReference type="Pfam" id="PF07479"/>
    </source>
</evidence>
<dbReference type="GO" id="GO:0008654">
    <property type="term" value="P:phospholipid biosynthetic process"/>
    <property type="evidence" value="ECO:0007669"/>
    <property type="project" value="UniProtKB-KW"/>
</dbReference>
<evidence type="ECO:0000256" key="8">
    <source>
        <dbReference type="ARBA" id="ARBA00023264"/>
    </source>
</evidence>
<dbReference type="GO" id="GO:0051287">
    <property type="term" value="F:NAD binding"/>
    <property type="evidence" value="ECO:0007669"/>
    <property type="project" value="InterPro"/>
</dbReference>
<comment type="caution">
    <text evidence="20">The sequence shown here is derived from an EMBL/GenBank/DDBJ whole genome shotgun (WGS) entry which is preliminary data.</text>
</comment>
<reference evidence="20" key="1">
    <citation type="journal article" date="2021" name="PeerJ">
        <title>Extensive microbial diversity within the chicken gut microbiome revealed by metagenomics and culture.</title>
        <authorList>
            <person name="Gilroy R."/>
            <person name="Ravi A."/>
            <person name="Getino M."/>
            <person name="Pursley I."/>
            <person name="Horton D.L."/>
            <person name="Alikhan N.F."/>
            <person name="Baker D."/>
            <person name="Gharbi K."/>
            <person name="Hall N."/>
            <person name="Watson M."/>
            <person name="Adriaenssens E.M."/>
            <person name="Foster-Nyarko E."/>
            <person name="Jarju S."/>
            <person name="Secka A."/>
            <person name="Antonio M."/>
            <person name="Oren A."/>
            <person name="Chaudhuri R.R."/>
            <person name="La Ragione R."/>
            <person name="Hildebrand F."/>
            <person name="Pallen M.J."/>
        </authorList>
    </citation>
    <scope>NUCLEOTIDE SEQUENCE</scope>
    <source>
        <strain evidence="20">ChiGjej2B2-7701</strain>
    </source>
</reference>
<evidence type="ECO:0000256" key="14">
    <source>
        <dbReference type="PIRSR" id="PIRSR000114-1"/>
    </source>
</evidence>
<evidence type="ECO:0000256" key="17">
    <source>
        <dbReference type="RuleBase" id="RU000437"/>
    </source>
</evidence>
<dbReference type="InterPro" id="IPR008927">
    <property type="entry name" value="6-PGluconate_DH-like_C_sf"/>
</dbReference>
<proteinExistence type="inferred from homology"/>